<organism evidence="1">
    <name type="scientific">candidate division CPR3 bacterium</name>
    <dbReference type="NCBI Taxonomy" id="2268181"/>
    <lineage>
        <taxon>Bacteria</taxon>
        <taxon>Bacteria division CPR3</taxon>
    </lineage>
</organism>
<reference evidence="1" key="1">
    <citation type="journal article" date="2020" name="mSystems">
        <title>Genome- and Community-Level Interaction Insights into Carbon Utilization and Element Cycling Functions of Hydrothermarchaeota in Hydrothermal Sediment.</title>
        <authorList>
            <person name="Zhou Z."/>
            <person name="Liu Y."/>
            <person name="Xu W."/>
            <person name="Pan J."/>
            <person name="Luo Z.H."/>
            <person name="Li M."/>
        </authorList>
    </citation>
    <scope>NUCLEOTIDE SEQUENCE [LARGE SCALE GENOMIC DNA]</scope>
    <source>
        <strain evidence="1">HyVt-369</strain>
    </source>
</reference>
<dbReference type="AlphaFoldDB" id="A0A7C1NMH1"/>
<protein>
    <submittedName>
        <fullName evidence="1">Uncharacterized protein</fullName>
    </submittedName>
</protein>
<proteinExistence type="predicted"/>
<comment type="caution">
    <text evidence="1">The sequence shown here is derived from an EMBL/GenBank/DDBJ whole genome shotgun (WGS) entry which is preliminary data.</text>
</comment>
<sequence>MQRKTEKQYYRILNSIKDFWWGRFRTTNFKNNPNGLIYGLDTSWDYQKKFAPNFPKELVWTAMHEAGRDIVEGTAGKVFPHYDTHRKTWRFFRLEEVWDDDLMLTHQNATLEGGHRATSMKDYSLIEGIHSTRLR</sequence>
<evidence type="ECO:0000313" key="1">
    <source>
        <dbReference type="EMBL" id="HEB13614.1"/>
    </source>
</evidence>
<gene>
    <name evidence="1" type="ORF">ENI13_01390</name>
</gene>
<name>A0A7C1NMH1_UNCC3</name>
<feature type="non-terminal residue" evidence="1">
    <location>
        <position position="135"/>
    </location>
</feature>
<accession>A0A7C1NMH1</accession>
<dbReference type="Proteomes" id="UP000885695">
    <property type="component" value="Unassembled WGS sequence"/>
</dbReference>
<dbReference type="EMBL" id="DRHL01000076">
    <property type="protein sequence ID" value="HEB13614.1"/>
    <property type="molecule type" value="Genomic_DNA"/>
</dbReference>